<evidence type="ECO:0000313" key="3">
    <source>
        <dbReference type="Proteomes" id="UP000307657"/>
    </source>
</evidence>
<feature type="signal peptide" evidence="1">
    <location>
        <begin position="1"/>
        <end position="28"/>
    </location>
</feature>
<gene>
    <name evidence="2" type="ORF">E5167_05420</name>
</gene>
<dbReference type="Gene3D" id="2.180.10.10">
    <property type="entry name" value="RHS repeat-associated core"/>
    <property type="match status" value="1"/>
</dbReference>
<dbReference type="Proteomes" id="UP000307657">
    <property type="component" value="Unassembled WGS sequence"/>
</dbReference>
<feature type="chain" id="PRO_5020187834" evidence="1">
    <location>
        <begin position="29"/>
        <end position="1577"/>
    </location>
</feature>
<dbReference type="InterPro" id="IPR050708">
    <property type="entry name" value="T6SS_VgrG/RHS"/>
</dbReference>
<sequence>MKHILKKQTKVLILVCVFSWISGIGLQAQTTIYGPSTANVNDVDYYSVNINDNMIFYHWFVYGGTRSNIQEQSVTVTWTSTGTNSVTYDAEGDWDAYYGTKNVSVSSGPPATPPMPTITKNCGNTVLTRGTPPSGETYYWQSTSYGTSTGNSASTITLTTGTVYYLRSLKSGQWSSARTVNYTIDQPTIWYADGDGDTYGDPFTTQYACSQPAGYVDNSDDLCPTVYSTNSNGCANCDDEDINRVITKTYDLGGTLKGHTKAYFNTLGKSIQTQTEDMHSIKSKDIVWATQTIYDSHGRPAFQSLSAPINDTDCLLYNLNFIKNSNNTIYGASDFETDPESPSPVGTQSNTLGWYYSSSNTSESYQDVTDYPFVRQIYSTLNPGSVLRTIGGNKVDVNGTDKWANGYTFTMPIAQELHYAYGPDEFNPYMLLIAEECSNNASTTGSDYLYTIVKIDPYTCATSTTYNNVYIMSGYLGDVNKIYKMDVDGDESYYKILSRASGIRDNSDYLAFIECGPFTTCSDALTEAVLIKGTKTISRDVHGVETVVFTDSDGKTLAAARSGNEETPSLQKYDVVSPIGEQGFVDIHIPVGCDGTVYFEGPTDARFDVYDLVTELKVKTNAGVSTYLNSGVYRVEEVDSNEYYKNPVPYVTINNGAIELINDQSQVAVKYKVNYYDYSLNYYDKAGRLTKSVQPLGFDDTLSLSTTTRNHGLESTFSYNTLGQLLSTTSPDEGTAEFAYRKDGQIRYSQNSKQSAASPKEISYTEYDGFGRPIESGVVETNTAISTLDPDGTLVSGTKKEQHLTVYDTLDTTGMHAALTASSIATSNYPIQKFVTGNVSKTYTQGPATTTTWYSYDVYGRVTWLVQKIEGLGTKTIDYTYDFSTGAVTKVDYQKHVSGERYVHKYTYNNVNELVKVETSTNGSTYAIQAEYEYYDNGALKRTEIAEDLQGIDYVYNLNGQLKAINSPQSTGFKDPGNDSPGTTGFKTDVFGMLIDYHNKDYSRTGTAYNGLKNASTNNQLNGNIGNIRWMNDEPAASTNIDTYKYTYNKNNWLKQADYGTSNAGATISFSQHGTNDYQVSGLTYDANGNIKSLTRKKNYNNGSSNMDDLTYDYYTSKPNQLKRILDGAGDAVNADDITTHSFTDNYVYNGIGQLIENKHDQLKYYYNASGLVTEIKKNNVPLVKFFYNDRGHRVKKEIYTSGSLTRSDYYVRDAAGSILAVYENSTLKENTIYGASRLGVHYRSGGTNAYQLTDHLGNVRAVVVKNGSSALTVTNKTDYYPFGMPMPNRNVEGGYRYGYQGEYAEKEPEISGKNSFQLRMYDSRIGRWISPDPYGEFFSPYLANGNNPISNVDPSGGCINKSGRDCEFSVLGGTATDAAGKTWSKTIDGDLSLETPFQLDAISLFDDRNSLQKLRSKTTKASSEFFKPLRDFREEFAEVAGEMRAINAEIMRERVGSVYKAGAEYGLFGSGLGYGPTAVSQVVRGTSKITSFSEIVNLASESNKVKQGLKMIVTKGMTANQVKNHLIRSGFKIHSETDKLIELSNGVETIMMRKSKSGEYKIFDTFMKDGVSVWFK</sequence>
<accession>A0A4U0EZA5</accession>
<dbReference type="PANTHER" id="PTHR32305:SF15">
    <property type="entry name" value="PROTEIN RHSA-RELATED"/>
    <property type="match status" value="1"/>
</dbReference>
<reference evidence="2 3" key="1">
    <citation type="submission" date="2019-04" db="EMBL/GenBank/DDBJ databases">
        <title>Lacinutrix sp. nov., isolated from marine water.</title>
        <authorList>
            <person name="Kim W."/>
        </authorList>
    </citation>
    <scope>NUCLEOTIDE SEQUENCE [LARGE SCALE GENOMIC DNA]</scope>
    <source>
        <strain evidence="2 3">CAU 1491</strain>
    </source>
</reference>
<dbReference type="OrthoDB" id="2972467at2"/>
<protein>
    <submittedName>
        <fullName evidence="2">RHS repeat-associated core domain-containing protein</fullName>
    </submittedName>
</protein>
<dbReference type="EMBL" id="SUPL01000002">
    <property type="protein sequence ID" value="TJY37386.1"/>
    <property type="molecule type" value="Genomic_DNA"/>
</dbReference>
<keyword evidence="3" id="KW-1185">Reference proteome</keyword>
<comment type="caution">
    <text evidence="2">The sequence shown here is derived from an EMBL/GenBank/DDBJ whole genome shotgun (WGS) entry which is preliminary data.</text>
</comment>
<keyword evidence="1" id="KW-0732">Signal</keyword>
<dbReference type="PANTHER" id="PTHR32305">
    <property type="match status" value="1"/>
</dbReference>
<name>A0A4U0EZA5_9FLAO</name>
<dbReference type="NCBIfam" id="TIGR03696">
    <property type="entry name" value="Rhs_assc_core"/>
    <property type="match status" value="1"/>
</dbReference>
<dbReference type="RefSeq" id="WP_136841807.1">
    <property type="nucleotide sequence ID" value="NZ_SUPL01000002.1"/>
</dbReference>
<evidence type="ECO:0000313" key="2">
    <source>
        <dbReference type="EMBL" id="TJY37386.1"/>
    </source>
</evidence>
<dbReference type="InterPro" id="IPR022385">
    <property type="entry name" value="Rhs_assc_core"/>
</dbReference>
<evidence type="ECO:0000256" key="1">
    <source>
        <dbReference type="SAM" id="SignalP"/>
    </source>
</evidence>
<proteinExistence type="predicted"/>
<organism evidence="2 3">
    <name type="scientific">Pontimicrobium aquaticum</name>
    <dbReference type="NCBI Taxonomy" id="2565367"/>
    <lineage>
        <taxon>Bacteria</taxon>
        <taxon>Pseudomonadati</taxon>
        <taxon>Bacteroidota</taxon>
        <taxon>Flavobacteriia</taxon>
        <taxon>Flavobacteriales</taxon>
        <taxon>Flavobacteriaceae</taxon>
        <taxon>Pontimicrobium</taxon>
    </lineage>
</organism>